<reference evidence="3 5" key="1">
    <citation type="journal article" date="2015" name="Stand. Genomic Sci.">
        <title>Genomic Encyclopedia of Bacterial and Archaeal Type Strains, Phase III: the genomes of soil and plant-associated and newly described type strains.</title>
        <authorList>
            <person name="Whitman W.B."/>
            <person name="Woyke T."/>
            <person name="Klenk H.P."/>
            <person name="Zhou Y."/>
            <person name="Lilburn T.G."/>
            <person name="Beck B.J."/>
            <person name="De Vos P."/>
            <person name="Vandamme P."/>
            <person name="Eisen J.A."/>
            <person name="Garrity G."/>
            <person name="Hugenholtz P."/>
            <person name="Kyrpides N.C."/>
        </authorList>
    </citation>
    <scope>NUCLEOTIDE SEQUENCE [LARGE SCALE GENOMIC DNA]</scope>
    <source>
        <strain evidence="3 5">CGMCC 1.5380</strain>
    </source>
</reference>
<dbReference type="Pfam" id="PF05050">
    <property type="entry name" value="Methyltransf_21"/>
    <property type="match status" value="1"/>
</dbReference>
<accession>A0A562Q5X0</accession>
<dbReference type="RefSeq" id="WP_114753035.1">
    <property type="nucleotide sequence ID" value="NZ_QQBA01000001.1"/>
</dbReference>
<dbReference type="OrthoDB" id="9812600at2"/>
<organism evidence="3 5">
    <name type="scientific">Flavobacterium glaciei</name>
    <dbReference type="NCBI Taxonomy" id="386300"/>
    <lineage>
        <taxon>Bacteria</taxon>
        <taxon>Pseudomonadati</taxon>
        <taxon>Bacteroidota</taxon>
        <taxon>Flavobacteriia</taxon>
        <taxon>Flavobacteriales</taxon>
        <taxon>Flavobacteriaceae</taxon>
        <taxon>Flavobacterium</taxon>
    </lineage>
</organism>
<sequence length="258" mass="30032">MNIKNIIKNLFGVNNIKFVKSWFVSSNEKILIEQRRIFYNQFLKPGSVFFDIGANYGNRIEPLVNDNIKIIAIEPQIECVRYLRKKYGKKITILQNGVGEENKTQLMYISTNANILSSFSKDWIDSTKKSGRFKKINWDKTRKIEMITLDSLIETYGKPDFIKIDVEGFELEVLKGLSQKVNVLSLEYTVPERKEALVDCLRYLNNLSNSNVLFNYCITENTEFALPQWVDFNELLEVVNTNAFLNTQFGDVYVKFNQ</sequence>
<dbReference type="Proteomes" id="UP000321392">
    <property type="component" value="Unassembled WGS sequence"/>
</dbReference>
<feature type="domain" description="Methyltransferase FkbM" evidence="1">
    <location>
        <begin position="51"/>
        <end position="192"/>
    </location>
</feature>
<evidence type="ECO:0000313" key="4">
    <source>
        <dbReference type="Proteomes" id="UP000254518"/>
    </source>
</evidence>
<dbReference type="Proteomes" id="UP000254518">
    <property type="component" value="Unassembled WGS sequence"/>
</dbReference>
<reference evidence="3" key="3">
    <citation type="submission" date="2019-07" db="EMBL/GenBank/DDBJ databases">
        <authorList>
            <person name="Whitman W."/>
            <person name="Huntemann M."/>
            <person name="Clum A."/>
            <person name="Pillay M."/>
            <person name="Palaniappan K."/>
            <person name="Varghese N."/>
            <person name="Mikhailova N."/>
            <person name="Stamatis D."/>
            <person name="Reddy T."/>
            <person name="Daum C."/>
            <person name="Shapiro N."/>
            <person name="Ivanova N."/>
            <person name="Kyrpides N."/>
            <person name="Woyke T."/>
        </authorList>
    </citation>
    <scope>NUCLEOTIDE SEQUENCE</scope>
    <source>
        <strain evidence="3">CGMCC 1.5380</strain>
    </source>
</reference>
<comment type="caution">
    <text evidence="3">The sequence shown here is derived from an EMBL/GenBank/DDBJ whole genome shotgun (WGS) entry which is preliminary data.</text>
</comment>
<dbReference type="Gene3D" id="3.40.50.150">
    <property type="entry name" value="Vaccinia Virus protein VP39"/>
    <property type="match status" value="1"/>
</dbReference>
<dbReference type="EMBL" id="QQBA01000001">
    <property type="protein sequence ID" value="RDI58321.1"/>
    <property type="molecule type" value="Genomic_DNA"/>
</dbReference>
<dbReference type="PANTHER" id="PTHR34203:SF15">
    <property type="entry name" value="SLL1173 PROTEIN"/>
    <property type="match status" value="1"/>
</dbReference>
<evidence type="ECO:0000259" key="1">
    <source>
        <dbReference type="Pfam" id="PF05050"/>
    </source>
</evidence>
<dbReference type="InterPro" id="IPR052514">
    <property type="entry name" value="SAM-dependent_MTase"/>
</dbReference>
<keyword evidence="3" id="KW-0808">Transferase</keyword>
<evidence type="ECO:0000313" key="3">
    <source>
        <dbReference type="EMBL" id="TWI52108.1"/>
    </source>
</evidence>
<proteinExistence type="predicted"/>
<evidence type="ECO:0000313" key="5">
    <source>
        <dbReference type="Proteomes" id="UP000321392"/>
    </source>
</evidence>
<name>A0A562Q5X0_9FLAO</name>
<keyword evidence="3" id="KW-0489">Methyltransferase</keyword>
<dbReference type="SUPFAM" id="SSF53335">
    <property type="entry name" value="S-adenosyl-L-methionine-dependent methyltransferases"/>
    <property type="match status" value="1"/>
</dbReference>
<dbReference type="PANTHER" id="PTHR34203">
    <property type="entry name" value="METHYLTRANSFERASE, FKBM FAMILY PROTEIN"/>
    <property type="match status" value="1"/>
</dbReference>
<dbReference type="InterPro" id="IPR029063">
    <property type="entry name" value="SAM-dependent_MTases_sf"/>
</dbReference>
<dbReference type="EMBL" id="VLKX01000001">
    <property type="protein sequence ID" value="TWI52108.1"/>
    <property type="molecule type" value="Genomic_DNA"/>
</dbReference>
<protein>
    <submittedName>
        <fullName evidence="3">FkbM family methyltransferase</fullName>
    </submittedName>
</protein>
<dbReference type="AlphaFoldDB" id="A0A562Q5X0"/>
<dbReference type="GO" id="GO:0032259">
    <property type="term" value="P:methylation"/>
    <property type="evidence" value="ECO:0007669"/>
    <property type="project" value="UniProtKB-KW"/>
</dbReference>
<evidence type="ECO:0000313" key="2">
    <source>
        <dbReference type="EMBL" id="RDI58321.1"/>
    </source>
</evidence>
<dbReference type="GO" id="GO:0008168">
    <property type="term" value="F:methyltransferase activity"/>
    <property type="evidence" value="ECO:0007669"/>
    <property type="project" value="UniProtKB-KW"/>
</dbReference>
<dbReference type="NCBIfam" id="TIGR01444">
    <property type="entry name" value="fkbM_fam"/>
    <property type="match status" value="1"/>
</dbReference>
<dbReference type="InterPro" id="IPR006342">
    <property type="entry name" value="FkbM_mtfrase"/>
</dbReference>
<keyword evidence="4" id="KW-1185">Reference proteome</keyword>
<reference evidence="2 4" key="2">
    <citation type="submission" date="2018-07" db="EMBL/GenBank/DDBJ databases">
        <title>Genomic Encyclopedia of Type Strains, Phase IV (KMG-IV): sequencing the most valuable type-strain genomes for metagenomic binning, comparative biology and taxonomic classification.</title>
        <authorList>
            <person name="Goeker M."/>
        </authorList>
    </citation>
    <scope>NUCLEOTIDE SEQUENCE [LARGE SCALE GENOMIC DNA]</scope>
    <source>
        <strain evidence="2 4">DSM 19728</strain>
    </source>
</reference>
<gene>
    <name evidence="2" type="ORF">DFR66_101249</name>
    <name evidence="3" type="ORF">IQ02_00247</name>
</gene>